<feature type="transmembrane region" description="Helical" evidence="9">
    <location>
        <begin position="377"/>
        <end position="399"/>
    </location>
</feature>
<dbReference type="PANTHER" id="PTHR13121">
    <property type="entry name" value="GPI TRANSAMIDASE COMPONENT PIG-U"/>
    <property type="match status" value="1"/>
</dbReference>
<dbReference type="InterPro" id="IPR009600">
    <property type="entry name" value="PIG-U"/>
</dbReference>
<dbReference type="Pfam" id="PF06728">
    <property type="entry name" value="PIG-U"/>
    <property type="match status" value="1"/>
</dbReference>
<keyword evidence="6" id="KW-0256">Endoplasmic reticulum</keyword>
<protein>
    <recommendedName>
        <fullName evidence="12">Phosphatidylinositol glycan anchor biosynthesis class U protein</fullName>
    </recommendedName>
</protein>
<comment type="pathway">
    <text evidence="2">Glycolipid biosynthesis; glycosylphosphatidylinositol-anchor biosynthesis.</text>
</comment>
<accession>A0AAW0Y0P9</accession>
<organism evidence="10 11">
    <name type="scientific">Cherax quadricarinatus</name>
    <name type="common">Australian red claw crayfish</name>
    <dbReference type="NCBI Taxonomy" id="27406"/>
    <lineage>
        <taxon>Eukaryota</taxon>
        <taxon>Metazoa</taxon>
        <taxon>Ecdysozoa</taxon>
        <taxon>Arthropoda</taxon>
        <taxon>Crustacea</taxon>
        <taxon>Multicrustacea</taxon>
        <taxon>Malacostraca</taxon>
        <taxon>Eumalacostraca</taxon>
        <taxon>Eucarida</taxon>
        <taxon>Decapoda</taxon>
        <taxon>Pleocyemata</taxon>
        <taxon>Astacidea</taxon>
        <taxon>Parastacoidea</taxon>
        <taxon>Parastacidae</taxon>
        <taxon>Cherax</taxon>
    </lineage>
</organism>
<name>A0AAW0Y0P9_CHEQU</name>
<feature type="transmembrane region" description="Helical" evidence="9">
    <location>
        <begin position="6"/>
        <end position="28"/>
    </location>
</feature>
<evidence type="ECO:0000256" key="6">
    <source>
        <dbReference type="ARBA" id="ARBA00022824"/>
    </source>
</evidence>
<dbReference type="GO" id="GO:0042765">
    <property type="term" value="C:GPI-anchor transamidase complex"/>
    <property type="evidence" value="ECO:0007669"/>
    <property type="project" value="InterPro"/>
</dbReference>
<feature type="transmembrane region" description="Helical" evidence="9">
    <location>
        <begin position="125"/>
        <end position="148"/>
    </location>
</feature>
<feature type="transmembrane region" description="Helical" evidence="9">
    <location>
        <begin position="182"/>
        <end position="209"/>
    </location>
</feature>
<feature type="transmembrane region" description="Helical" evidence="9">
    <location>
        <begin position="221"/>
        <end position="243"/>
    </location>
</feature>
<evidence type="ECO:0000256" key="9">
    <source>
        <dbReference type="SAM" id="Phobius"/>
    </source>
</evidence>
<dbReference type="AlphaFoldDB" id="A0AAW0Y0P9"/>
<sequence>MGGVWIMYLLGAGVRLWLMSTSSAVYIAKRVELSTPLNSWKRVQEGVFLHSHGIPVYSGGVFHETPLCLFFGGFLVRSWQAYLSLLFVACDLLTAALLASVAAAYSKQLLLIQKKEVGKYALDASPLLLTSSSLWSGVAYVAAAYLFCPYTVASCVAQTTTVFANLVLAATFTSMVKGYPALFGGLVALCTYQSFYPICLIVPGILHFTKGNNPAIFVTKLLMSFTVSLGLLMVMSAEIAGGWDFLEATYGFILAAPDLTPNIGLFWYFFTEMFEHFRLFFLATFQINAFVYVLPLSIRLRNDPVLLAAALLAFTAVFRSYPSLGDVGLYMALLPMWKHLYPFMRQTFIVGCMFVATSVLGPIMYNLWIFNGSANANFYFAVTLAFNTAQIFLVTDLLFAHVKREYHLFHGSKMEVNGIPARLTLQ</sequence>
<evidence type="ECO:0000256" key="7">
    <source>
        <dbReference type="ARBA" id="ARBA00022989"/>
    </source>
</evidence>
<reference evidence="10 11" key="1">
    <citation type="journal article" date="2024" name="BMC Genomics">
        <title>Genome assembly of redclaw crayfish (Cherax quadricarinatus) provides insights into its immune adaptation and hypoxia tolerance.</title>
        <authorList>
            <person name="Liu Z."/>
            <person name="Zheng J."/>
            <person name="Li H."/>
            <person name="Fang K."/>
            <person name="Wang S."/>
            <person name="He J."/>
            <person name="Zhou D."/>
            <person name="Weng S."/>
            <person name="Chi M."/>
            <person name="Gu Z."/>
            <person name="He J."/>
            <person name="Li F."/>
            <person name="Wang M."/>
        </authorList>
    </citation>
    <scope>NUCLEOTIDE SEQUENCE [LARGE SCALE GENOMIC DNA]</scope>
    <source>
        <strain evidence="10">ZL_2023a</strain>
    </source>
</reference>
<dbReference type="PANTHER" id="PTHR13121:SF0">
    <property type="entry name" value="PHOSPHATIDYLINOSITOL GLYCAN ANCHOR BIOSYNTHESIS CLASS U PROTEIN"/>
    <property type="match status" value="1"/>
</dbReference>
<feature type="transmembrane region" description="Helical" evidence="9">
    <location>
        <begin position="343"/>
        <end position="365"/>
    </location>
</feature>
<evidence type="ECO:0000256" key="1">
    <source>
        <dbReference type="ARBA" id="ARBA00004477"/>
    </source>
</evidence>
<keyword evidence="11" id="KW-1185">Reference proteome</keyword>
<evidence type="ECO:0000256" key="3">
    <source>
        <dbReference type="ARBA" id="ARBA00010026"/>
    </source>
</evidence>
<keyword evidence="4" id="KW-0337">GPI-anchor biosynthesis</keyword>
<evidence type="ECO:0000256" key="2">
    <source>
        <dbReference type="ARBA" id="ARBA00004687"/>
    </source>
</evidence>
<dbReference type="EMBL" id="JARKIK010000019">
    <property type="protein sequence ID" value="KAK8745681.1"/>
    <property type="molecule type" value="Genomic_DNA"/>
</dbReference>
<reference evidence="10" key="2">
    <citation type="submission" date="2024-01" db="EMBL/GenBank/DDBJ databases">
        <authorList>
            <person name="He J."/>
            <person name="Wang M."/>
            <person name="Zheng J."/>
            <person name="Liu Z."/>
        </authorList>
    </citation>
    <scope>NUCLEOTIDE SEQUENCE</scope>
    <source>
        <strain evidence="10">ZL_2023a</strain>
        <tissue evidence="10">Muscle</tissue>
    </source>
</reference>
<feature type="transmembrane region" description="Helical" evidence="9">
    <location>
        <begin position="81"/>
        <end position="105"/>
    </location>
</feature>
<keyword evidence="8 9" id="KW-0472">Membrane</keyword>
<dbReference type="GO" id="GO:0006506">
    <property type="term" value="P:GPI anchor biosynthetic process"/>
    <property type="evidence" value="ECO:0007669"/>
    <property type="project" value="UniProtKB-KW"/>
</dbReference>
<comment type="caution">
    <text evidence="10">The sequence shown here is derived from an EMBL/GenBank/DDBJ whole genome shotgun (WGS) entry which is preliminary data.</text>
</comment>
<feature type="transmembrane region" description="Helical" evidence="9">
    <location>
        <begin position="304"/>
        <end position="322"/>
    </location>
</feature>
<comment type="subcellular location">
    <subcellularLocation>
        <location evidence="1">Endoplasmic reticulum membrane</location>
        <topology evidence="1">Multi-pass membrane protein</topology>
    </subcellularLocation>
</comment>
<evidence type="ECO:0008006" key="12">
    <source>
        <dbReference type="Google" id="ProtNLM"/>
    </source>
</evidence>
<dbReference type="Proteomes" id="UP001445076">
    <property type="component" value="Unassembled WGS sequence"/>
</dbReference>
<feature type="transmembrane region" description="Helical" evidence="9">
    <location>
        <begin position="277"/>
        <end position="298"/>
    </location>
</feature>
<evidence type="ECO:0000256" key="4">
    <source>
        <dbReference type="ARBA" id="ARBA00022502"/>
    </source>
</evidence>
<comment type="similarity">
    <text evidence="3">Belongs to the PIGU family.</text>
</comment>
<keyword evidence="7 9" id="KW-1133">Transmembrane helix</keyword>
<evidence type="ECO:0000256" key="5">
    <source>
        <dbReference type="ARBA" id="ARBA00022692"/>
    </source>
</evidence>
<evidence type="ECO:0000256" key="8">
    <source>
        <dbReference type="ARBA" id="ARBA00023136"/>
    </source>
</evidence>
<keyword evidence="5 9" id="KW-0812">Transmembrane</keyword>
<gene>
    <name evidence="10" type="ORF">OTU49_000318</name>
</gene>
<dbReference type="EMBL" id="JARKIK010000019">
    <property type="protein sequence ID" value="KAK8745680.1"/>
    <property type="molecule type" value="Genomic_DNA"/>
</dbReference>
<evidence type="ECO:0000313" key="11">
    <source>
        <dbReference type="Proteomes" id="UP001445076"/>
    </source>
</evidence>
<evidence type="ECO:0000313" key="10">
    <source>
        <dbReference type="EMBL" id="KAK8745681.1"/>
    </source>
</evidence>
<feature type="transmembrane region" description="Helical" evidence="9">
    <location>
        <begin position="155"/>
        <end position="176"/>
    </location>
</feature>
<dbReference type="GO" id="GO:0016255">
    <property type="term" value="P:attachment of GPI anchor to protein"/>
    <property type="evidence" value="ECO:0007669"/>
    <property type="project" value="InterPro"/>
</dbReference>
<proteinExistence type="inferred from homology"/>